<proteinExistence type="predicted"/>
<name>A0ABM3W1A3_ERIEU</name>
<evidence type="ECO:0000259" key="1">
    <source>
        <dbReference type="PROSITE" id="PS50805"/>
    </source>
</evidence>
<dbReference type="InterPro" id="IPR036051">
    <property type="entry name" value="KRAB_dom_sf"/>
</dbReference>
<dbReference type="Pfam" id="PF01352">
    <property type="entry name" value="KRAB"/>
    <property type="match status" value="1"/>
</dbReference>
<protein>
    <submittedName>
        <fullName evidence="3">Zinc finger protein 473 isoform X2</fullName>
    </submittedName>
</protein>
<keyword evidence="2" id="KW-1185">Reference proteome</keyword>
<dbReference type="InterPro" id="IPR001909">
    <property type="entry name" value="KRAB"/>
</dbReference>
<dbReference type="RefSeq" id="XP_060030350.1">
    <property type="nucleotide sequence ID" value="XM_060174367.1"/>
</dbReference>
<dbReference type="SUPFAM" id="SSF109640">
    <property type="entry name" value="KRAB domain (Kruppel-associated box)"/>
    <property type="match status" value="1"/>
</dbReference>
<reference evidence="2" key="1">
    <citation type="submission" date="2025-05" db="UniProtKB">
        <authorList>
            <consortium name="RefSeq"/>
        </authorList>
    </citation>
    <scope>NUCLEOTIDE SEQUENCE [LARGE SCALE GENOMIC DNA]</scope>
</reference>
<dbReference type="PROSITE" id="PS50805">
    <property type="entry name" value="KRAB"/>
    <property type="match status" value="1"/>
</dbReference>
<dbReference type="GeneID" id="103120851"/>
<sequence length="132" mass="14786">MTEKIPILKGVAMDFTLEDWGQLGLNQGDLFWDKALDNYQNLFLLNPLRSSLTSCPDGVEELEVKGNPEVMGPDKAETKKTLLEDFWEDEELSQGIVELFSKDDLRNSSLEETLIDNSSGPKACMAKTESNI</sequence>
<organism evidence="2 3">
    <name type="scientific">Erinaceus europaeus</name>
    <name type="common">Western European hedgehog</name>
    <dbReference type="NCBI Taxonomy" id="9365"/>
    <lineage>
        <taxon>Eukaryota</taxon>
        <taxon>Metazoa</taxon>
        <taxon>Chordata</taxon>
        <taxon>Craniata</taxon>
        <taxon>Vertebrata</taxon>
        <taxon>Euteleostomi</taxon>
        <taxon>Mammalia</taxon>
        <taxon>Eutheria</taxon>
        <taxon>Laurasiatheria</taxon>
        <taxon>Eulipotyphla</taxon>
        <taxon>Erinaceidae</taxon>
        <taxon>Erinaceinae</taxon>
        <taxon>Erinaceus</taxon>
    </lineage>
</organism>
<accession>A0ABM3W1A3</accession>
<dbReference type="SMART" id="SM00349">
    <property type="entry name" value="KRAB"/>
    <property type="match status" value="1"/>
</dbReference>
<dbReference type="Proteomes" id="UP001652624">
    <property type="component" value="Chromosome 2"/>
</dbReference>
<dbReference type="CDD" id="cd07765">
    <property type="entry name" value="KRAB_A-box"/>
    <property type="match status" value="1"/>
</dbReference>
<gene>
    <name evidence="3" type="primary">ZNF473</name>
</gene>
<reference evidence="3" key="2">
    <citation type="submission" date="2025-08" db="UniProtKB">
        <authorList>
            <consortium name="RefSeq"/>
        </authorList>
    </citation>
    <scope>IDENTIFICATION</scope>
</reference>
<evidence type="ECO:0000313" key="2">
    <source>
        <dbReference type="Proteomes" id="UP001652624"/>
    </source>
</evidence>
<evidence type="ECO:0000313" key="3">
    <source>
        <dbReference type="RefSeq" id="XP_060030350.1"/>
    </source>
</evidence>
<feature type="domain" description="KRAB" evidence="1">
    <location>
        <begin position="6"/>
        <end position="81"/>
    </location>
</feature>
<dbReference type="Gene3D" id="6.10.140.140">
    <property type="match status" value="1"/>
</dbReference>